<name>A0A1V1I0S7_9FIRM</name>
<dbReference type="Pfam" id="PF02659">
    <property type="entry name" value="Mntp"/>
    <property type="match status" value="1"/>
</dbReference>
<dbReference type="AlphaFoldDB" id="A0A1V1I0S7"/>
<dbReference type="KEGG" id="ril:CRIB_1218"/>
<proteinExistence type="predicted"/>
<dbReference type="RefSeq" id="WP_180703509.1">
    <property type="nucleotide sequence ID" value="NZ_CAJUCR010000002.1"/>
</dbReference>
<dbReference type="PANTHER" id="PTHR35529:SF2">
    <property type="entry name" value="SPORULATION PROTEIN YTAF-RELATED"/>
    <property type="match status" value="1"/>
</dbReference>
<keyword evidence="1" id="KW-1003">Cell membrane</keyword>
<keyword evidence="4 5" id="KW-0472">Membrane</keyword>
<evidence type="ECO:0000256" key="3">
    <source>
        <dbReference type="ARBA" id="ARBA00022989"/>
    </source>
</evidence>
<protein>
    <submittedName>
        <fullName evidence="6">Sporulation protein YtaF</fullName>
    </submittedName>
</protein>
<feature type="transmembrane region" description="Helical" evidence="5">
    <location>
        <begin position="31"/>
        <end position="51"/>
    </location>
</feature>
<keyword evidence="2 5" id="KW-0812">Transmembrane</keyword>
<feature type="transmembrane region" description="Helical" evidence="5">
    <location>
        <begin position="63"/>
        <end position="81"/>
    </location>
</feature>
<dbReference type="InterPro" id="IPR014205">
    <property type="entry name" value="Spore_YtaF"/>
</dbReference>
<evidence type="ECO:0000313" key="6">
    <source>
        <dbReference type="EMBL" id="CED93828.1"/>
    </source>
</evidence>
<dbReference type="InterPro" id="IPR003810">
    <property type="entry name" value="Mntp/YtaF"/>
</dbReference>
<sequence length="207" mass="23145">MLQSLLLVFSLCLDTFVASIAYGTDKIKIPFYSSIIINLVCSSFLGIALFLGDLLNNFIPINVATYLSFFLLLGLGIYRVFEVFCKKYIRKFSNKDKPLTFKIFDFKFVLQIYADEIKADYDNSKLLSAKEAFYLAIALSLDSLAVGFGSGLGYVNYAQVIILCFLVGIVSLLLGSQLGRRFANIINVNLSWISGVLLIILAFIRTF</sequence>
<dbReference type="EMBL" id="LN555523">
    <property type="protein sequence ID" value="CED93828.1"/>
    <property type="molecule type" value="Genomic_DNA"/>
</dbReference>
<evidence type="ECO:0000256" key="1">
    <source>
        <dbReference type="ARBA" id="ARBA00022475"/>
    </source>
</evidence>
<feature type="transmembrane region" description="Helical" evidence="5">
    <location>
        <begin position="132"/>
        <end position="151"/>
    </location>
</feature>
<feature type="transmembrane region" description="Helical" evidence="5">
    <location>
        <begin position="157"/>
        <end position="175"/>
    </location>
</feature>
<evidence type="ECO:0000313" key="7">
    <source>
        <dbReference type="Proteomes" id="UP000245622"/>
    </source>
</evidence>
<evidence type="ECO:0000256" key="4">
    <source>
        <dbReference type="ARBA" id="ARBA00023136"/>
    </source>
</evidence>
<feature type="transmembrane region" description="Helical" evidence="5">
    <location>
        <begin position="6"/>
        <end position="24"/>
    </location>
</feature>
<dbReference type="GeneID" id="82205256"/>
<accession>A0A1V1I0S7</accession>
<evidence type="ECO:0000256" key="5">
    <source>
        <dbReference type="SAM" id="Phobius"/>
    </source>
</evidence>
<evidence type="ECO:0000256" key="2">
    <source>
        <dbReference type="ARBA" id="ARBA00022692"/>
    </source>
</evidence>
<reference evidence="6 7" key="1">
    <citation type="submission" date="2014-04" db="EMBL/GenBank/DDBJ databases">
        <authorList>
            <person name="Hornung B.V."/>
        </authorList>
    </citation>
    <scope>NUCLEOTIDE SEQUENCE [LARGE SCALE GENOMIC DNA]</scope>
    <source>
        <strain evidence="6 7">CRIB</strain>
    </source>
</reference>
<keyword evidence="7" id="KW-1185">Reference proteome</keyword>
<dbReference type="NCBIfam" id="TIGR02840">
    <property type="entry name" value="spore_YtaF"/>
    <property type="match status" value="1"/>
</dbReference>
<dbReference type="PANTHER" id="PTHR35529">
    <property type="entry name" value="MANGANESE EFFLUX PUMP MNTP-RELATED"/>
    <property type="match status" value="1"/>
</dbReference>
<feature type="transmembrane region" description="Helical" evidence="5">
    <location>
        <begin position="182"/>
        <end position="204"/>
    </location>
</feature>
<dbReference type="Proteomes" id="UP000245622">
    <property type="component" value="Chromosome 1"/>
</dbReference>
<organism evidence="6 7">
    <name type="scientific">Romboutsia ilealis</name>
    <dbReference type="NCBI Taxonomy" id="1115758"/>
    <lineage>
        <taxon>Bacteria</taxon>
        <taxon>Bacillati</taxon>
        <taxon>Bacillota</taxon>
        <taxon>Clostridia</taxon>
        <taxon>Peptostreptococcales</taxon>
        <taxon>Peptostreptococcaceae</taxon>
        <taxon>Romboutsia</taxon>
    </lineage>
</organism>
<keyword evidence="3 5" id="KW-1133">Transmembrane helix</keyword>
<gene>
    <name evidence="6" type="ORF">CRIB_1218</name>
</gene>